<organism evidence="2 4">
    <name type="scientific">Bacillus canaveralius</name>
    <dbReference type="NCBI Taxonomy" id="1403243"/>
    <lineage>
        <taxon>Bacteria</taxon>
        <taxon>Bacillati</taxon>
        <taxon>Bacillota</taxon>
        <taxon>Bacilli</taxon>
        <taxon>Bacillales</taxon>
        <taxon>Bacillaceae</taxon>
        <taxon>Bacillus</taxon>
    </lineage>
</organism>
<evidence type="ECO:0000313" key="2">
    <source>
        <dbReference type="EMBL" id="PLR83454.1"/>
    </source>
</evidence>
<name>A0A2N5GMV4_9BACI</name>
<sequence length="468" mass="52814">MEKIEMKRQLLSDRLQYASSIRGALLFLLGAIYLVYSVLGAGNDTLIVSAAVITFLYCFFFMNKAPRRITFVLVIIGHVFYFYYGGAVSYWKEAILLNLAFVPLFLSVPLLSIPMRLGGYDGTIVTIINKWSDKPFFVPIIVLGSSALLTSFMNIGALRVSTDLFRPLLESSRGTYTKAIMQGFCLSIIFSPYIAGVAIILFILDLTLIPFLFYALIFVILGFFISLFLFRIEVRSLPTWNADAKTISDEPETRKKLLELTIGFLGLFGSIIILDRIFDFNLIIIVSLIAIVSSLLWSSLIRKKDEMKSELKNYRKNILPNVHNESLMIITASFFSHMFQLSPFPQYILSIFVFFTNHSQVFVILMILSSIVLFSLLGVHQIVTVSIMANSIDPNSLDLSSIMFAITLTIGWAMGTLLSPVSALNIIGTNLLNVRYQDLLKWNWQFAIIMMIITSIMITLINYIILAL</sequence>
<gene>
    <name evidence="2" type="ORF">CU635_09160</name>
    <name evidence="3" type="ORF">CVD25_14975</name>
</gene>
<feature type="transmembrane region" description="Helical" evidence="1">
    <location>
        <begin position="444"/>
        <end position="466"/>
    </location>
</feature>
<evidence type="ECO:0000256" key="1">
    <source>
        <dbReference type="SAM" id="Phobius"/>
    </source>
</evidence>
<feature type="transmembrane region" description="Helical" evidence="1">
    <location>
        <begin position="136"/>
        <end position="158"/>
    </location>
</feature>
<dbReference type="EMBL" id="PGVA01000020">
    <property type="protein sequence ID" value="PLR83454.1"/>
    <property type="molecule type" value="Genomic_DNA"/>
</dbReference>
<dbReference type="Proteomes" id="UP000234951">
    <property type="component" value="Unassembled WGS sequence"/>
</dbReference>
<feature type="transmembrane region" description="Helical" evidence="1">
    <location>
        <begin position="361"/>
        <end position="389"/>
    </location>
</feature>
<evidence type="ECO:0000313" key="5">
    <source>
        <dbReference type="Proteomes" id="UP000235114"/>
    </source>
</evidence>
<reference evidence="3 5" key="2">
    <citation type="submission" date="2017-12" db="EMBL/GenBank/DDBJ databases">
        <title>Comparative Functional Genomics of Dry Heat Resistant strains isolated from the Viking Spacecraft.</title>
        <authorList>
            <person name="Seuylemezian A."/>
            <person name="Cooper K."/>
            <person name="Vaishampayan P."/>
        </authorList>
    </citation>
    <scope>NUCLEOTIDE SEQUENCE [LARGE SCALE GENOMIC DNA]</scope>
    <source>
        <strain evidence="3 5">ATCC 29669</strain>
    </source>
</reference>
<accession>A0A2N5GMV4</accession>
<dbReference type="AlphaFoldDB" id="A0A2N5GMV4"/>
<feature type="transmembrane region" description="Helical" evidence="1">
    <location>
        <begin position="69"/>
        <end position="91"/>
    </location>
</feature>
<keyword evidence="1" id="KW-0472">Membrane</keyword>
<feature type="transmembrane region" description="Helical" evidence="1">
    <location>
        <begin position="401"/>
        <end position="424"/>
    </location>
</feature>
<keyword evidence="1" id="KW-1133">Transmembrane helix</keyword>
<protein>
    <recommendedName>
        <fullName evidence="6">Citrate transporter-like domain-containing protein</fullName>
    </recommendedName>
</protein>
<feature type="transmembrane region" description="Helical" evidence="1">
    <location>
        <begin position="209"/>
        <end position="230"/>
    </location>
</feature>
<feature type="transmembrane region" description="Helical" evidence="1">
    <location>
        <begin position="322"/>
        <end position="341"/>
    </location>
</feature>
<feature type="transmembrane region" description="Helical" evidence="1">
    <location>
        <begin position="21"/>
        <end position="39"/>
    </location>
</feature>
<evidence type="ECO:0000313" key="3">
    <source>
        <dbReference type="EMBL" id="PLR95365.1"/>
    </source>
</evidence>
<dbReference type="RefSeq" id="WP_101577067.1">
    <property type="nucleotide sequence ID" value="NZ_PGVA01000020.1"/>
</dbReference>
<comment type="caution">
    <text evidence="2">The sequence shown here is derived from an EMBL/GenBank/DDBJ whole genome shotgun (WGS) entry which is preliminary data.</text>
</comment>
<evidence type="ECO:0000313" key="4">
    <source>
        <dbReference type="Proteomes" id="UP000234951"/>
    </source>
</evidence>
<feature type="transmembrane region" description="Helical" evidence="1">
    <location>
        <begin position="257"/>
        <end position="274"/>
    </location>
</feature>
<dbReference type="OrthoDB" id="3171527at2"/>
<feature type="transmembrane region" description="Helical" evidence="1">
    <location>
        <begin position="45"/>
        <end position="62"/>
    </location>
</feature>
<keyword evidence="1" id="KW-0812">Transmembrane</keyword>
<dbReference type="EMBL" id="PGVD01000039">
    <property type="protein sequence ID" value="PLR95365.1"/>
    <property type="molecule type" value="Genomic_DNA"/>
</dbReference>
<reference evidence="2 4" key="1">
    <citation type="submission" date="2017-11" db="EMBL/GenBank/DDBJ databases">
        <title>Comparitive Functional Genomics of Dry Heat Resistant strains isolated from the Viking Spacecraft.</title>
        <authorList>
            <person name="Seuylemezian A."/>
            <person name="Cooper K."/>
            <person name="Vaishampayan P."/>
        </authorList>
    </citation>
    <scope>NUCLEOTIDE SEQUENCE [LARGE SCALE GENOMIC DNA]</scope>
    <source>
        <strain evidence="2 4">M4.6</strain>
    </source>
</reference>
<proteinExistence type="predicted"/>
<evidence type="ECO:0008006" key="6">
    <source>
        <dbReference type="Google" id="ProtNLM"/>
    </source>
</evidence>
<feature type="transmembrane region" description="Helical" evidence="1">
    <location>
        <begin position="179"/>
        <end position="203"/>
    </location>
</feature>
<keyword evidence="5" id="KW-1185">Reference proteome</keyword>
<dbReference type="Proteomes" id="UP000235114">
    <property type="component" value="Unassembled WGS sequence"/>
</dbReference>
<feature type="transmembrane region" description="Helical" evidence="1">
    <location>
        <begin position="280"/>
        <end position="301"/>
    </location>
</feature>